<organism evidence="8 9">
    <name type="scientific">Puccinia graminis f. sp. tritici (strain CRL 75-36-700-3 / race SCCL)</name>
    <name type="common">Black stem rust fungus</name>
    <dbReference type="NCBI Taxonomy" id="418459"/>
    <lineage>
        <taxon>Eukaryota</taxon>
        <taxon>Fungi</taxon>
        <taxon>Dikarya</taxon>
        <taxon>Basidiomycota</taxon>
        <taxon>Pucciniomycotina</taxon>
        <taxon>Pucciniomycetes</taxon>
        <taxon>Pucciniales</taxon>
        <taxon>Pucciniaceae</taxon>
        <taxon>Puccinia</taxon>
    </lineage>
</organism>
<dbReference type="InterPro" id="IPR006134">
    <property type="entry name" value="DNA-dir_DNA_pol_B_multi_dom"/>
</dbReference>
<evidence type="ECO:0000256" key="5">
    <source>
        <dbReference type="ARBA" id="ARBA00023125"/>
    </source>
</evidence>
<dbReference type="SUPFAM" id="SSF56672">
    <property type="entry name" value="DNA/RNA polymerases"/>
    <property type="match status" value="1"/>
</dbReference>
<gene>
    <name evidence="8" type="ORF">PGTG_05454</name>
</gene>
<protein>
    <recommendedName>
        <fullName evidence="1">DNA-directed DNA polymerase</fullName>
        <ecNumber evidence="1">2.7.7.7</ecNumber>
    </recommendedName>
</protein>
<name>E3K4E7_PUCGT</name>
<dbReference type="PANTHER" id="PTHR10322:SF23">
    <property type="entry name" value="DNA POLYMERASE DELTA CATALYTIC SUBUNIT"/>
    <property type="match status" value="1"/>
</dbReference>
<feature type="domain" description="DNA-directed DNA polymerase family B multifunctional" evidence="7">
    <location>
        <begin position="17"/>
        <end position="59"/>
    </location>
</feature>
<dbReference type="PANTHER" id="PTHR10322">
    <property type="entry name" value="DNA POLYMERASE CATALYTIC SUBUNIT"/>
    <property type="match status" value="1"/>
</dbReference>
<evidence type="ECO:0000256" key="6">
    <source>
        <dbReference type="ARBA" id="ARBA00049244"/>
    </source>
</evidence>
<evidence type="ECO:0000256" key="4">
    <source>
        <dbReference type="ARBA" id="ARBA00022932"/>
    </source>
</evidence>
<dbReference type="Gene3D" id="3.90.1600.10">
    <property type="entry name" value="Palm domain of DNA polymerase"/>
    <property type="match status" value="1"/>
</dbReference>
<dbReference type="GO" id="GO:0003677">
    <property type="term" value="F:DNA binding"/>
    <property type="evidence" value="ECO:0007669"/>
    <property type="project" value="UniProtKB-KW"/>
</dbReference>
<dbReference type="HOGENOM" id="CLU_2005011_0_0_1"/>
<reference key="1">
    <citation type="submission" date="2007-01" db="EMBL/GenBank/DDBJ databases">
        <title>The Genome Sequence of Puccinia graminis f. sp. tritici Strain CRL 75-36-700-3.</title>
        <authorList>
            <consortium name="The Broad Institute Genome Sequencing Platform"/>
            <person name="Birren B."/>
            <person name="Lander E."/>
            <person name="Galagan J."/>
            <person name="Nusbaum C."/>
            <person name="Devon K."/>
            <person name="Cuomo C."/>
            <person name="Jaffe D."/>
            <person name="Butler J."/>
            <person name="Alvarez P."/>
            <person name="Gnerre S."/>
            <person name="Grabherr M."/>
            <person name="Mauceli E."/>
            <person name="Brockman W."/>
            <person name="Young S."/>
            <person name="LaButti K."/>
            <person name="Sykes S."/>
            <person name="DeCaprio D."/>
            <person name="Crawford M."/>
            <person name="Koehrsen M."/>
            <person name="Engels R."/>
            <person name="Montgomery P."/>
            <person name="Pearson M."/>
            <person name="Howarth C."/>
            <person name="Larson L."/>
            <person name="White J."/>
            <person name="Zeng Q."/>
            <person name="Kodira C."/>
            <person name="Yandava C."/>
            <person name="Alvarado L."/>
            <person name="O'Leary S."/>
            <person name="Szabo L."/>
            <person name="Dean R."/>
            <person name="Schein J."/>
        </authorList>
    </citation>
    <scope>NUCLEOTIDE SEQUENCE</scope>
    <source>
        <strain>CRL 75-36-700-3</strain>
    </source>
</reference>
<dbReference type="GO" id="GO:0008270">
    <property type="term" value="F:zinc ion binding"/>
    <property type="evidence" value="ECO:0007669"/>
    <property type="project" value="UniProtKB-KW"/>
</dbReference>
<dbReference type="EC" id="2.7.7.7" evidence="1"/>
<dbReference type="GO" id="GO:0005634">
    <property type="term" value="C:nucleus"/>
    <property type="evidence" value="ECO:0007669"/>
    <property type="project" value="UniProtKB-SubCell"/>
</dbReference>
<comment type="catalytic activity">
    <reaction evidence="6">
        <text>DNA(n) + a 2'-deoxyribonucleoside 5'-triphosphate = DNA(n+1) + diphosphate</text>
        <dbReference type="Rhea" id="RHEA:22508"/>
        <dbReference type="Rhea" id="RHEA-COMP:17339"/>
        <dbReference type="Rhea" id="RHEA-COMP:17340"/>
        <dbReference type="ChEBI" id="CHEBI:33019"/>
        <dbReference type="ChEBI" id="CHEBI:61560"/>
        <dbReference type="ChEBI" id="CHEBI:173112"/>
        <dbReference type="EC" id="2.7.7.7"/>
    </reaction>
</comment>
<keyword evidence="5" id="KW-0238">DNA-binding</keyword>
<reference evidence="9" key="2">
    <citation type="journal article" date="2011" name="Proc. Natl. Acad. Sci. U.S.A.">
        <title>Obligate biotrophy features unraveled by the genomic analysis of rust fungi.</title>
        <authorList>
            <person name="Duplessis S."/>
            <person name="Cuomo C.A."/>
            <person name="Lin Y.-C."/>
            <person name="Aerts A."/>
            <person name="Tisserant E."/>
            <person name="Veneault-Fourrey C."/>
            <person name="Joly D.L."/>
            <person name="Hacquard S."/>
            <person name="Amselem J."/>
            <person name="Cantarel B.L."/>
            <person name="Chiu R."/>
            <person name="Coutinho P.M."/>
            <person name="Feau N."/>
            <person name="Field M."/>
            <person name="Frey P."/>
            <person name="Gelhaye E."/>
            <person name="Goldberg J."/>
            <person name="Grabherr M.G."/>
            <person name="Kodira C.D."/>
            <person name="Kohler A."/>
            <person name="Kuees U."/>
            <person name="Lindquist E.A."/>
            <person name="Lucas S.M."/>
            <person name="Mago R."/>
            <person name="Mauceli E."/>
            <person name="Morin E."/>
            <person name="Murat C."/>
            <person name="Pangilinan J.L."/>
            <person name="Park R."/>
            <person name="Pearson M."/>
            <person name="Quesneville H."/>
            <person name="Rouhier N."/>
            <person name="Sakthikumar S."/>
            <person name="Salamov A.A."/>
            <person name="Schmutz J."/>
            <person name="Selles B."/>
            <person name="Shapiro H."/>
            <person name="Tanguay P."/>
            <person name="Tuskan G.A."/>
            <person name="Henrissat B."/>
            <person name="Van de Peer Y."/>
            <person name="Rouze P."/>
            <person name="Ellis J.G."/>
            <person name="Dodds P.N."/>
            <person name="Schein J.E."/>
            <person name="Zhong S."/>
            <person name="Hamelin R.C."/>
            <person name="Grigoriev I.V."/>
            <person name="Szabo L.J."/>
            <person name="Martin F."/>
        </authorList>
    </citation>
    <scope>NUCLEOTIDE SEQUENCE [LARGE SCALE GENOMIC DNA]</scope>
    <source>
        <strain evidence="9">CRL 75-36-700-3 / race SCCL</strain>
    </source>
</reference>
<dbReference type="InterPro" id="IPR050240">
    <property type="entry name" value="DNA_pol_type-B"/>
</dbReference>
<dbReference type="EMBL" id="DS178272">
    <property type="protein sequence ID" value="EFP79133.2"/>
    <property type="molecule type" value="Genomic_DNA"/>
</dbReference>
<keyword evidence="4" id="KW-0239">DNA-directed DNA polymerase</keyword>
<dbReference type="AlphaFoldDB" id="E3K4E7"/>
<sequence>MVIIFQEVELKYTKANGYDDDAEVIYGDTDSVMVKFGCAEAADFVSAKFQKPIKLELEKRCQGSLHQEVICTASDCPIFYMRTKSRKDVEDSYAVLQRFDGACSRLVVYLQALPFVLLYSYWTL</sequence>
<dbReference type="InParanoid" id="E3K4E7"/>
<evidence type="ECO:0000256" key="3">
    <source>
        <dbReference type="ARBA" id="ARBA00022695"/>
    </source>
</evidence>
<dbReference type="InterPro" id="IPR017964">
    <property type="entry name" value="DNA-dir_DNA_pol_B_CS"/>
</dbReference>
<dbReference type="InterPro" id="IPR043502">
    <property type="entry name" value="DNA/RNA_pol_sf"/>
</dbReference>
<keyword evidence="9" id="KW-1185">Reference proteome</keyword>
<dbReference type="InterPro" id="IPR023211">
    <property type="entry name" value="DNA_pol_palm_dom_sf"/>
</dbReference>
<dbReference type="STRING" id="418459.E3K4E7"/>
<dbReference type="RefSeq" id="XP_003323552.2">
    <property type="nucleotide sequence ID" value="XM_003323504.2"/>
</dbReference>
<keyword evidence="3" id="KW-0548">Nucleotidyltransferase</keyword>
<keyword evidence="2" id="KW-0808">Transferase</keyword>
<evidence type="ECO:0000259" key="7">
    <source>
        <dbReference type="Pfam" id="PF00136"/>
    </source>
</evidence>
<proteinExistence type="predicted"/>
<evidence type="ECO:0000313" key="9">
    <source>
        <dbReference type="Proteomes" id="UP000008783"/>
    </source>
</evidence>
<dbReference type="PROSITE" id="PS00116">
    <property type="entry name" value="DNA_POLYMERASE_B"/>
    <property type="match status" value="1"/>
</dbReference>
<evidence type="ECO:0000313" key="8">
    <source>
        <dbReference type="EMBL" id="EFP79133.2"/>
    </source>
</evidence>
<accession>E3K4E7</accession>
<dbReference type="OrthoDB" id="3207945at2759"/>
<dbReference type="KEGG" id="pgr:PGTG_05454"/>
<evidence type="ECO:0000256" key="1">
    <source>
        <dbReference type="ARBA" id="ARBA00012417"/>
    </source>
</evidence>
<dbReference type="Pfam" id="PF00136">
    <property type="entry name" value="DNA_pol_B"/>
    <property type="match status" value="1"/>
</dbReference>
<dbReference type="GO" id="GO:0051539">
    <property type="term" value="F:4 iron, 4 sulfur cluster binding"/>
    <property type="evidence" value="ECO:0007669"/>
    <property type="project" value="UniProtKB-KW"/>
</dbReference>
<dbReference type="GO" id="GO:0003887">
    <property type="term" value="F:DNA-directed DNA polymerase activity"/>
    <property type="evidence" value="ECO:0007669"/>
    <property type="project" value="UniProtKB-KW"/>
</dbReference>
<dbReference type="GO" id="GO:0000166">
    <property type="term" value="F:nucleotide binding"/>
    <property type="evidence" value="ECO:0007669"/>
    <property type="project" value="InterPro"/>
</dbReference>
<dbReference type="GeneID" id="10530956"/>
<dbReference type="Proteomes" id="UP000008783">
    <property type="component" value="Unassembled WGS sequence"/>
</dbReference>
<dbReference type="VEuPathDB" id="FungiDB:PGTG_05454"/>
<evidence type="ECO:0000256" key="2">
    <source>
        <dbReference type="ARBA" id="ARBA00022679"/>
    </source>
</evidence>